<evidence type="ECO:0000313" key="3">
    <source>
        <dbReference type="Proteomes" id="UP000664144"/>
    </source>
</evidence>
<dbReference type="EMBL" id="JAFLQZ010000014">
    <property type="protein sequence ID" value="MBO0359827.1"/>
    <property type="molecule type" value="Genomic_DNA"/>
</dbReference>
<keyword evidence="1" id="KW-0472">Membrane</keyword>
<proteinExistence type="predicted"/>
<dbReference type="Proteomes" id="UP000664144">
    <property type="component" value="Unassembled WGS sequence"/>
</dbReference>
<reference evidence="2" key="1">
    <citation type="submission" date="2021-03" db="EMBL/GenBank/DDBJ databases">
        <authorList>
            <person name="Kim M.K."/>
        </authorList>
    </citation>
    <scope>NUCLEOTIDE SEQUENCE</scope>
    <source>
        <strain evidence="2">BT186</strain>
    </source>
</reference>
<evidence type="ECO:0000313" key="2">
    <source>
        <dbReference type="EMBL" id="MBO0359827.1"/>
    </source>
</evidence>
<accession>A0A939F039</accession>
<protein>
    <submittedName>
        <fullName evidence="2">Uncharacterized protein</fullName>
    </submittedName>
</protein>
<comment type="caution">
    <text evidence="2">The sequence shown here is derived from an EMBL/GenBank/DDBJ whole genome shotgun (WGS) entry which is preliminary data.</text>
</comment>
<keyword evidence="1" id="KW-0812">Transmembrane</keyword>
<name>A0A939F039_9BACT</name>
<dbReference type="RefSeq" id="WP_206985777.1">
    <property type="nucleotide sequence ID" value="NZ_JAFLQZ010000014.1"/>
</dbReference>
<keyword evidence="3" id="KW-1185">Reference proteome</keyword>
<dbReference type="AlphaFoldDB" id="A0A939F039"/>
<feature type="transmembrane region" description="Helical" evidence="1">
    <location>
        <begin position="12"/>
        <end position="30"/>
    </location>
</feature>
<keyword evidence="1" id="KW-1133">Transmembrane helix</keyword>
<gene>
    <name evidence="2" type="ORF">J0X19_17840</name>
</gene>
<organism evidence="2 3">
    <name type="scientific">Hymenobacter telluris</name>
    <dbReference type="NCBI Taxonomy" id="2816474"/>
    <lineage>
        <taxon>Bacteria</taxon>
        <taxon>Pseudomonadati</taxon>
        <taxon>Bacteroidota</taxon>
        <taxon>Cytophagia</taxon>
        <taxon>Cytophagales</taxon>
        <taxon>Hymenobacteraceae</taxon>
        <taxon>Hymenobacter</taxon>
    </lineage>
</organism>
<evidence type="ECO:0000256" key="1">
    <source>
        <dbReference type="SAM" id="Phobius"/>
    </source>
</evidence>
<sequence length="96" mass="10662">MTTPTPKAPWYTSQWIWILVLPMIGLRFGYKTWRQEQRPGSAIRIEQVNERSRALEQQIRASQAASTAPVIVADSAVLSGTVTVGPQAAEAYDSFI</sequence>